<dbReference type="Gene3D" id="3.30.160.150">
    <property type="entry name" value="Lipoprotein like domain"/>
    <property type="match status" value="1"/>
</dbReference>
<evidence type="ECO:0000313" key="3">
    <source>
        <dbReference type="Proteomes" id="UP000555756"/>
    </source>
</evidence>
<reference evidence="2 3" key="1">
    <citation type="submission" date="2020-04" db="EMBL/GenBank/DDBJ databases">
        <title>Description of novel Gluconacetobacter.</title>
        <authorList>
            <person name="Sombolestani A."/>
        </authorList>
    </citation>
    <scope>NUCLEOTIDE SEQUENCE [LARGE SCALE GENOMIC DNA]</scope>
    <source>
        <strain evidence="2 3">LMG 21311</strain>
    </source>
</reference>
<dbReference type="Proteomes" id="UP000555756">
    <property type="component" value="Unassembled WGS sequence"/>
</dbReference>
<dbReference type="EMBL" id="JABEQF010000001">
    <property type="protein sequence ID" value="MBB2188727.1"/>
    <property type="molecule type" value="Genomic_DNA"/>
</dbReference>
<accession>A0A7W4PC19</accession>
<evidence type="ECO:0000256" key="1">
    <source>
        <dbReference type="SAM" id="MobiDB-lite"/>
    </source>
</evidence>
<gene>
    <name evidence="2" type="ORF">HLH34_01950</name>
</gene>
<evidence type="ECO:0008006" key="4">
    <source>
        <dbReference type="Google" id="ProtNLM"/>
    </source>
</evidence>
<evidence type="ECO:0000313" key="2">
    <source>
        <dbReference type="EMBL" id="MBB2188727.1"/>
    </source>
</evidence>
<dbReference type="AlphaFoldDB" id="A0A7W4PC19"/>
<feature type="compositionally biased region" description="Polar residues" evidence="1">
    <location>
        <begin position="212"/>
        <end position="232"/>
    </location>
</feature>
<protein>
    <recommendedName>
        <fullName evidence="4">LPS-assembly lipoprotein</fullName>
    </recommendedName>
</protein>
<proteinExistence type="predicted"/>
<keyword evidence="3" id="KW-1185">Reference proteome</keyword>
<comment type="caution">
    <text evidence="2">The sequence shown here is derived from an EMBL/GenBank/DDBJ whole genome shotgun (WGS) entry which is preliminary data.</text>
</comment>
<feature type="compositionally biased region" description="Polar residues" evidence="1">
    <location>
        <begin position="187"/>
        <end position="199"/>
    </location>
</feature>
<feature type="region of interest" description="Disordered" evidence="1">
    <location>
        <begin position="169"/>
        <end position="232"/>
    </location>
</feature>
<name>A0A7W4PC19_9PROT</name>
<organism evidence="2 3">
    <name type="scientific">Gluconacetobacter azotocaptans</name>
    <dbReference type="NCBI Taxonomy" id="142834"/>
    <lineage>
        <taxon>Bacteria</taxon>
        <taxon>Pseudomonadati</taxon>
        <taxon>Pseudomonadota</taxon>
        <taxon>Alphaproteobacteria</taxon>
        <taxon>Acetobacterales</taxon>
        <taxon>Acetobacteraceae</taxon>
        <taxon>Gluconacetobacter</taxon>
    </lineage>
</organism>
<sequence>MAAALLLALGGCGFQPLYGSGGGQAADGGTIPDKLRQVYVAGIPERYGQELRLFLQQDMAGSGPENPTGYVLQVNSFVMNESLDIHADNTSGRTRATGHAHWVLRTVAPAPVVLAQGNAQVMDGENETYEQYFAQNLNQAVLARRIANTLAERITQQVAIWFRTQAPPPQQTRVAGPRPSYVDPNVMPNSSTEIQQQSVGEDGMPAMAIGRTNPNPSGANESQPANGTTGNQ</sequence>